<dbReference type="AlphaFoldDB" id="A0A381L1Z1"/>
<dbReference type="GO" id="GO:0005634">
    <property type="term" value="C:nucleus"/>
    <property type="evidence" value="ECO:0007669"/>
    <property type="project" value="UniProtKB-ARBA"/>
</dbReference>
<dbReference type="CDD" id="cd10210">
    <property type="entry name" value="ASKHA_NBD_Arp6"/>
    <property type="match status" value="1"/>
</dbReference>
<dbReference type="InterPro" id="IPR004000">
    <property type="entry name" value="Actin"/>
</dbReference>
<dbReference type="InterPro" id="IPR043129">
    <property type="entry name" value="ATPase_NBD"/>
</dbReference>
<dbReference type="EMBL" id="UIGY01000002">
    <property type="protein sequence ID" value="SUZ07883.1"/>
    <property type="molecule type" value="Genomic_DNA"/>
</dbReference>
<evidence type="ECO:0000256" key="7">
    <source>
        <dbReference type="ARBA" id="ARBA00073820"/>
    </source>
</evidence>
<gene>
    <name evidence="8" type="ORF">BGT96224V2_LOCUS991</name>
</gene>
<dbReference type="OrthoDB" id="6220758at2759"/>
<name>A0A381L1Z1_BLUGR</name>
<protein>
    <recommendedName>
        <fullName evidence="3">Actin-like protein ARP6</fullName>
    </recommendedName>
    <alternativeName>
        <fullName evidence="7">Actin-like protein arp6</fullName>
    </alternativeName>
</protein>
<dbReference type="Pfam" id="PF00022">
    <property type="entry name" value="Actin"/>
    <property type="match status" value="1"/>
</dbReference>
<evidence type="ECO:0000256" key="1">
    <source>
        <dbReference type="ARBA" id="ARBA00004496"/>
    </source>
</evidence>
<keyword evidence="4" id="KW-0963">Cytoplasm</keyword>
<evidence type="ECO:0000256" key="3">
    <source>
        <dbReference type="ARBA" id="ARBA00018633"/>
    </source>
</evidence>
<proteinExistence type="inferred from homology"/>
<comment type="function">
    <text evidence="5">Component of the SWR1 complex which mediates the ATP-dependent exchange of histone H2A for the H2A variant HZT1 leading to transcriptional regulation of selected genes by chromatin remodeling. Involved in chromosome stability.</text>
</comment>
<evidence type="ECO:0000256" key="2">
    <source>
        <dbReference type="ARBA" id="ARBA00005665"/>
    </source>
</evidence>
<accession>A0A381L1Z1</accession>
<organism evidence="8">
    <name type="scientific">Blumeria graminis f. sp. tritici 96224</name>
    <dbReference type="NCBI Taxonomy" id="1268274"/>
    <lineage>
        <taxon>Eukaryota</taxon>
        <taxon>Fungi</taxon>
        <taxon>Dikarya</taxon>
        <taxon>Ascomycota</taxon>
        <taxon>Pezizomycotina</taxon>
        <taxon>Leotiomycetes</taxon>
        <taxon>Erysiphales</taxon>
        <taxon>Erysiphaceae</taxon>
        <taxon>Blumeria</taxon>
    </lineage>
</organism>
<dbReference type="SUPFAM" id="SSF53067">
    <property type="entry name" value="Actin-like ATPase domain"/>
    <property type="match status" value="2"/>
</dbReference>
<reference evidence="8" key="1">
    <citation type="submission" date="2018-07" db="EMBL/GenBank/DDBJ databases">
        <authorList>
            <person name="Quirk P.G."/>
            <person name="Krulwich T.A."/>
        </authorList>
    </citation>
    <scope>NUCLEOTIDE SEQUENCE</scope>
    <source>
        <strain evidence="8">96224</strain>
    </source>
</reference>
<dbReference type="Gene3D" id="3.30.420.40">
    <property type="match status" value="2"/>
</dbReference>
<dbReference type="FunFam" id="3.90.640.10:FF:000014">
    <property type="entry name" value="Putative actin-related protein 6"/>
    <property type="match status" value="1"/>
</dbReference>
<evidence type="ECO:0000313" key="8">
    <source>
        <dbReference type="EMBL" id="SUZ07883.1"/>
    </source>
</evidence>
<comment type="subcellular location">
    <subcellularLocation>
        <location evidence="1">Cytoplasm</location>
    </subcellularLocation>
</comment>
<comment type="similarity">
    <text evidence="2">Belongs to the actin family. ARP6 subfamily.</text>
</comment>
<dbReference type="PANTHER" id="PTHR11937">
    <property type="entry name" value="ACTIN"/>
    <property type="match status" value="1"/>
</dbReference>
<dbReference type="Gene3D" id="3.90.640.10">
    <property type="entry name" value="Actin, Chain A, domain 4"/>
    <property type="match status" value="1"/>
</dbReference>
<evidence type="ECO:0000256" key="4">
    <source>
        <dbReference type="ARBA" id="ARBA00022490"/>
    </source>
</evidence>
<dbReference type="GO" id="GO:0005737">
    <property type="term" value="C:cytoplasm"/>
    <property type="evidence" value="ECO:0007669"/>
    <property type="project" value="UniProtKB-SubCell"/>
</dbReference>
<evidence type="ECO:0000256" key="5">
    <source>
        <dbReference type="ARBA" id="ARBA00025222"/>
    </source>
</evidence>
<evidence type="ECO:0000256" key="6">
    <source>
        <dbReference type="ARBA" id="ARBA00063309"/>
    </source>
</evidence>
<dbReference type="SMART" id="SM00268">
    <property type="entry name" value="ACTIN"/>
    <property type="match status" value="1"/>
</dbReference>
<sequence length="432" mass="48621">MKTLIIDNGAYSLKAGFAAPDSELNPSLIPNCIARDREKNLYVGSQLSNCRDYSELVYRRPVERGYQVDWEAAKEIWENEFFHPKAKLYCNPNDIGLILTEAPNTLPVLQTNCDQMVFEEFGFIRYLRCLGPQLNAYNDIQKLFEEPPHKPVDCTNTPAEILMLIDSGYSHTTITPLLNGRPLQASIRRLDVGGKLLTNHLSRLLSIRNYDMTGETYVVNAIKEATCYVAKDFQTDMEKTWKGPKGDRRAVYELGDGIAMDYILPDYHTRIEGFARSHDPTTATKLKEMITGRSRGATEDIITLRNERFIVPEILFNPTDIGIQQSGIAQQVMDSLSSLPMALWPGFLANIICVGGSSNMVGFIDRLQAEIRALAPIECKVRVTRPPNPIISTWLGGINLAKQETKIRELSVTKEEYDEYGAGWAARKFAVT</sequence>
<comment type="subunit">
    <text evidence="6">Component of the SWR1 chromatin remodeling complex.</text>
</comment>